<gene>
    <name evidence="2" type="ORF">EYF80_037983</name>
</gene>
<name>A0A4Z2GF60_9TELE</name>
<sequence>MDEGQEKEAMKSSADEWHVKAAPRRRELATRQSRRADRRARGGDSPHVYQEGRTTMGRTKDESARGLTRPLYV</sequence>
<dbReference type="EMBL" id="SRLO01000569">
    <property type="protein sequence ID" value="TNN51815.1"/>
    <property type="molecule type" value="Genomic_DNA"/>
</dbReference>
<feature type="region of interest" description="Disordered" evidence="1">
    <location>
        <begin position="1"/>
        <end position="73"/>
    </location>
</feature>
<proteinExistence type="predicted"/>
<feature type="compositionally biased region" description="Basic and acidic residues" evidence="1">
    <location>
        <begin position="1"/>
        <end position="29"/>
    </location>
</feature>
<protein>
    <submittedName>
        <fullName evidence="2">Uncharacterized protein</fullName>
    </submittedName>
</protein>
<evidence type="ECO:0000313" key="3">
    <source>
        <dbReference type="Proteomes" id="UP000314294"/>
    </source>
</evidence>
<comment type="caution">
    <text evidence="2">The sequence shown here is derived from an EMBL/GenBank/DDBJ whole genome shotgun (WGS) entry which is preliminary data.</text>
</comment>
<dbReference type="AlphaFoldDB" id="A0A4Z2GF60"/>
<dbReference type="Proteomes" id="UP000314294">
    <property type="component" value="Unassembled WGS sequence"/>
</dbReference>
<evidence type="ECO:0000313" key="2">
    <source>
        <dbReference type="EMBL" id="TNN51815.1"/>
    </source>
</evidence>
<evidence type="ECO:0000256" key="1">
    <source>
        <dbReference type="SAM" id="MobiDB-lite"/>
    </source>
</evidence>
<reference evidence="2 3" key="1">
    <citation type="submission" date="2019-03" db="EMBL/GenBank/DDBJ databases">
        <title>First draft genome of Liparis tanakae, snailfish: a comprehensive survey of snailfish specific genes.</title>
        <authorList>
            <person name="Kim W."/>
            <person name="Song I."/>
            <person name="Jeong J.-H."/>
            <person name="Kim D."/>
            <person name="Kim S."/>
            <person name="Ryu S."/>
            <person name="Song J.Y."/>
            <person name="Lee S.K."/>
        </authorList>
    </citation>
    <scope>NUCLEOTIDE SEQUENCE [LARGE SCALE GENOMIC DNA]</scope>
    <source>
        <tissue evidence="2">Muscle</tissue>
    </source>
</reference>
<organism evidence="2 3">
    <name type="scientific">Liparis tanakae</name>
    <name type="common">Tanaka's snailfish</name>
    <dbReference type="NCBI Taxonomy" id="230148"/>
    <lineage>
        <taxon>Eukaryota</taxon>
        <taxon>Metazoa</taxon>
        <taxon>Chordata</taxon>
        <taxon>Craniata</taxon>
        <taxon>Vertebrata</taxon>
        <taxon>Euteleostomi</taxon>
        <taxon>Actinopterygii</taxon>
        <taxon>Neopterygii</taxon>
        <taxon>Teleostei</taxon>
        <taxon>Neoteleostei</taxon>
        <taxon>Acanthomorphata</taxon>
        <taxon>Eupercaria</taxon>
        <taxon>Perciformes</taxon>
        <taxon>Cottioidei</taxon>
        <taxon>Cottales</taxon>
        <taxon>Liparidae</taxon>
        <taxon>Liparis</taxon>
    </lineage>
</organism>
<keyword evidence="3" id="KW-1185">Reference proteome</keyword>
<accession>A0A4Z2GF60</accession>